<gene>
    <name evidence="1" type="ORF">DSTB1V02_LOCUS9817</name>
</gene>
<dbReference type="AlphaFoldDB" id="A0A7R9A9K4"/>
<keyword evidence="2" id="KW-1185">Reference proteome</keyword>
<organism evidence="1">
    <name type="scientific">Darwinula stevensoni</name>
    <dbReference type="NCBI Taxonomy" id="69355"/>
    <lineage>
        <taxon>Eukaryota</taxon>
        <taxon>Metazoa</taxon>
        <taxon>Ecdysozoa</taxon>
        <taxon>Arthropoda</taxon>
        <taxon>Crustacea</taxon>
        <taxon>Oligostraca</taxon>
        <taxon>Ostracoda</taxon>
        <taxon>Podocopa</taxon>
        <taxon>Podocopida</taxon>
        <taxon>Darwinulocopina</taxon>
        <taxon>Darwinuloidea</taxon>
        <taxon>Darwinulidae</taxon>
        <taxon>Darwinula</taxon>
    </lineage>
</organism>
<dbReference type="EMBL" id="LR902138">
    <property type="protein sequence ID" value="CAD7250033.1"/>
    <property type="molecule type" value="Genomic_DNA"/>
</dbReference>
<proteinExistence type="predicted"/>
<protein>
    <submittedName>
        <fullName evidence="1">Uncharacterized protein</fullName>
    </submittedName>
</protein>
<accession>A0A7R9A9K4</accession>
<evidence type="ECO:0000313" key="1">
    <source>
        <dbReference type="EMBL" id="CAD7250033.1"/>
    </source>
</evidence>
<dbReference type="EMBL" id="CAJPEV010002621">
    <property type="protein sequence ID" value="CAG0897516.1"/>
    <property type="molecule type" value="Genomic_DNA"/>
</dbReference>
<dbReference type="Proteomes" id="UP000677054">
    <property type="component" value="Unassembled WGS sequence"/>
</dbReference>
<name>A0A7R9A9K4_9CRUS</name>
<sequence length="226" mass="25254">MDINIGRIDSLFDFQAFVNVEVGSGFRWFRDGGCYTLLLVPFRSEEEKSRSESQASSVMALFANAFRPVITNYKHYEPIRCGSSSRGKKPSTVSVDDDEFPSFRRAMSDSISRPCTERNRWGHFSGPRMRNPKRFHSCPIETVTAKQAMIAKATTALENMGKFLLVVTMVLVVAGLWESAHAQLCLLPGEAGHIACINWCKLTRDCNTGYCLNGECHCILCEHGGK</sequence>
<reference evidence="1" key="1">
    <citation type="submission" date="2020-11" db="EMBL/GenBank/DDBJ databases">
        <authorList>
            <person name="Tran Van P."/>
        </authorList>
    </citation>
    <scope>NUCLEOTIDE SEQUENCE</scope>
</reference>
<evidence type="ECO:0000313" key="2">
    <source>
        <dbReference type="Proteomes" id="UP000677054"/>
    </source>
</evidence>